<keyword evidence="9" id="KW-1185">Reference proteome</keyword>
<evidence type="ECO:0000256" key="1">
    <source>
        <dbReference type="ARBA" id="ARBA00004123"/>
    </source>
</evidence>
<evidence type="ECO:0000256" key="6">
    <source>
        <dbReference type="SAM" id="MobiDB-lite"/>
    </source>
</evidence>
<accession>A0A9W8YJD8</accession>
<dbReference type="Proteomes" id="UP001140453">
    <property type="component" value="Unassembled WGS sequence"/>
</dbReference>
<feature type="compositionally biased region" description="Acidic residues" evidence="6">
    <location>
        <begin position="287"/>
        <end position="302"/>
    </location>
</feature>
<evidence type="ECO:0000259" key="7">
    <source>
        <dbReference type="PROSITE" id="PS50064"/>
    </source>
</evidence>
<dbReference type="GO" id="GO:0003677">
    <property type="term" value="F:DNA binding"/>
    <property type="evidence" value="ECO:0007669"/>
    <property type="project" value="InterPro"/>
</dbReference>
<keyword evidence="4" id="KW-0862">Zinc</keyword>
<dbReference type="EMBL" id="JAPEVB010000006">
    <property type="protein sequence ID" value="KAJ4386404.1"/>
    <property type="molecule type" value="Genomic_DNA"/>
</dbReference>
<keyword evidence="5" id="KW-0539">Nucleus</keyword>
<keyword evidence="2" id="KW-0479">Metal-binding</keyword>
<dbReference type="GO" id="GO:0005634">
    <property type="term" value="C:nucleus"/>
    <property type="evidence" value="ECO:0007669"/>
    <property type="project" value="UniProtKB-SubCell"/>
</dbReference>
<evidence type="ECO:0000256" key="4">
    <source>
        <dbReference type="ARBA" id="ARBA00022833"/>
    </source>
</evidence>
<dbReference type="SMART" id="SM01336">
    <property type="entry name" value="zf-PARP"/>
    <property type="match status" value="1"/>
</dbReference>
<feature type="compositionally biased region" description="Basic residues" evidence="6">
    <location>
        <begin position="244"/>
        <end position="253"/>
    </location>
</feature>
<feature type="compositionally biased region" description="Acidic residues" evidence="6">
    <location>
        <begin position="331"/>
        <end position="345"/>
    </location>
</feature>
<feature type="domain" description="PARP-type" evidence="7">
    <location>
        <begin position="22"/>
        <end position="105"/>
    </location>
</feature>
<evidence type="ECO:0000313" key="8">
    <source>
        <dbReference type="EMBL" id="KAJ4386404.1"/>
    </source>
</evidence>
<keyword evidence="3" id="KW-0863">Zinc-finger</keyword>
<dbReference type="Gene3D" id="3.30.1740.10">
    <property type="entry name" value="Zinc finger, PARP-type"/>
    <property type="match status" value="1"/>
</dbReference>
<feature type="compositionally biased region" description="Basic residues" evidence="6">
    <location>
        <begin position="273"/>
        <end position="282"/>
    </location>
</feature>
<reference evidence="8" key="1">
    <citation type="submission" date="2022-10" db="EMBL/GenBank/DDBJ databases">
        <title>Tapping the CABI collections for fungal endophytes: first genome assemblies for Collariella, Neodidymelliopsis, Ascochyta clinopodiicola, Didymella pomorum, Didymosphaeria variabile, Neocosmospora piperis and Neocucurbitaria cava.</title>
        <authorList>
            <person name="Hill R."/>
        </authorList>
    </citation>
    <scope>NUCLEOTIDE SEQUENCE</scope>
    <source>
        <strain evidence="8">IMI 355082</strain>
    </source>
</reference>
<sequence>MSTSYRVEISPNSRAGCQDTLCKKSAIKIQKNELRFGTWVEIPNSQYPASWKWKHWGCVSGKQLEHLRDAIATGENEYDFDKIDGYDEMEGEGAEECQEKIRTAMIEGKIADEDFKGDPKYNVLGQAGIRGRAPKTPKAKPGDGEEEQEPKEDGQASSAKAPATKKRGRGKKAAEDEDDEDVPPAKQSKTTGGKKKVVKTEDDEGTAEPAIEQPKKKGRAKKVKDEPKIESEDGDELAAEPEKPKRKPRAAKVKKAEPEVDEKDELEAEPEKPKRKPRAKKAAKVESDEEGDADVPEAEVEEQPATLDKKRKPRAKKAAKAKVEDVHEPAVDEADGDAEPVEEAEAEPKVAPKSAGRKKRGKKA</sequence>
<feature type="region of interest" description="Disordered" evidence="6">
    <location>
        <begin position="114"/>
        <end position="364"/>
    </location>
</feature>
<evidence type="ECO:0000256" key="3">
    <source>
        <dbReference type="ARBA" id="ARBA00022771"/>
    </source>
</evidence>
<dbReference type="GO" id="GO:0008270">
    <property type="term" value="F:zinc ion binding"/>
    <property type="evidence" value="ECO:0007669"/>
    <property type="project" value="UniProtKB-KW"/>
</dbReference>
<dbReference type="SUPFAM" id="SSF57716">
    <property type="entry name" value="Glucocorticoid receptor-like (DNA-binding domain)"/>
    <property type="match status" value="1"/>
</dbReference>
<organism evidence="8 9">
    <name type="scientific">Gnomoniopsis smithogilvyi</name>
    <dbReference type="NCBI Taxonomy" id="1191159"/>
    <lineage>
        <taxon>Eukaryota</taxon>
        <taxon>Fungi</taxon>
        <taxon>Dikarya</taxon>
        <taxon>Ascomycota</taxon>
        <taxon>Pezizomycotina</taxon>
        <taxon>Sordariomycetes</taxon>
        <taxon>Sordariomycetidae</taxon>
        <taxon>Diaporthales</taxon>
        <taxon>Gnomoniaceae</taxon>
        <taxon>Gnomoniopsis</taxon>
    </lineage>
</organism>
<feature type="compositionally biased region" description="Acidic residues" evidence="6">
    <location>
        <begin position="259"/>
        <end position="268"/>
    </location>
</feature>
<feature type="compositionally biased region" description="Basic and acidic residues" evidence="6">
    <location>
        <begin position="321"/>
        <end position="330"/>
    </location>
</feature>
<feature type="compositionally biased region" description="Basic residues" evidence="6">
    <location>
        <begin position="355"/>
        <end position="364"/>
    </location>
</feature>
<feature type="compositionally biased region" description="Basic residues" evidence="6">
    <location>
        <begin position="309"/>
        <end position="320"/>
    </location>
</feature>
<evidence type="ECO:0000313" key="9">
    <source>
        <dbReference type="Proteomes" id="UP001140453"/>
    </source>
</evidence>
<dbReference type="PROSITE" id="PS50064">
    <property type="entry name" value="ZF_PARP_2"/>
    <property type="match status" value="1"/>
</dbReference>
<comment type="subcellular location">
    <subcellularLocation>
        <location evidence="1">Nucleus</location>
    </subcellularLocation>
</comment>
<dbReference type="InterPro" id="IPR036957">
    <property type="entry name" value="Znf_PARP_sf"/>
</dbReference>
<dbReference type="InterPro" id="IPR001510">
    <property type="entry name" value="Znf_PARP"/>
</dbReference>
<protein>
    <recommendedName>
        <fullName evidence="7">PARP-type domain-containing protein</fullName>
    </recommendedName>
</protein>
<proteinExistence type="predicted"/>
<name>A0A9W8YJD8_9PEZI</name>
<dbReference type="AlphaFoldDB" id="A0A9W8YJD8"/>
<evidence type="ECO:0000256" key="5">
    <source>
        <dbReference type="ARBA" id="ARBA00023242"/>
    </source>
</evidence>
<gene>
    <name evidence="8" type="ORF">N0V93_009299</name>
</gene>
<evidence type="ECO:0000256" key="2">
    <source>
        <dbReference type="ARBA" id="ARBA00022723"/>
    </source>
</evidence>
<dbReference type="Pfam" id="PF00645">
    <property type="entry name" value="zf-PARP"/>
    <property type="match status" value="1"/>
</dbReference>
<comment type="caution">
    <text evidence="8">The sequence shown here is derived from an EMBL/GenBank/DDBJ whole genome shotgun (WGS) entry which is preliminary data.</text>
</comment>
<dbReference type="OrthoDB" id="429950at2759"/>